<evidence type="ECO:0000313" key="3">
    <source>
        <dbReference type="Proteomes" id="UP000811619"/>
    </source>
</evidence>
<evidence type="ECO:0000313" key="2">
    <source>
        <dbReference type="EMBL" id="KAG5915488.1"/>
    </source>
</evidence>
<comment type="caution">
    <text evidence="2">The sequence shown here is derived from an EMBL/GenBank/DDBJ whole genome shotgun (WGS) entry which is preliminary data.</text>
</comment>
<proteinExistence type="predicted"/>
<organism evidence="2 3">
    <name type="scientific">Claviceps africana</name>
    <dbReference type="NCBI Taxonomy" id="83212"/>
    <lineage>
        <taxon>Eukaryota</taxon>
        <taxon>Fungi</taxon>
        <taxon>Dikarya</taxon>
        <taxon>Ascomycota</taxon>
        <taxon>Pezizomycotina</taxon>
        <taxon>Sordariomycetes</taxon>
        <taxon>Hypocreomycetidae</taxon>
        <taxon>Hypocreales</taxon>
        <taxon>Clavicipitaceae</taxon>
        <taxon>Claviceps</taxon>
    </lineage>
</organism>
<feature type="non-terminal residue" evidence="2">
    <location>
        <position position="112"/>
    </location>
</feature>
<feature type="region of interest" description="Disordered" evidence="1">
    <location>
        <begin position="43"/>
        <end position="112"/>
    </location>
</feature>
<keyword evidence="3" id="KW-1185">Reference proteome</keyword>
<dbReference type="Proteomes" id="UP000811619">
    <property type="component" value="Unassembled WGS sequence"/>
</dbReference>
<reference evidence="2" key="1">
    <citation type="journal article" date="2020" name="bioRxiv">
        <title>Whole genome comparisons of ergot fungi reveals the divergence and evolution of species within the genus Claviceps are the result of varying mechanisms driving genome evolution and host range expansion.</title>
        <authorList>
            <person name="Wyka S.A."/>
            <person name="Mondo S.J."/>
            <person name="Liu M."/>
            <person name="Dettman J."/>
            <person name="Nalam V."/>
            <person name="Broders K.D."/>
        </authorList>
    </citation>
    <scope>NUCLEOTIDE SEQUENCE</scope>
    <source>
        <strain evidence="2">CCC 489</strain>
    </source>
</reference>
<name>A0A8K0NEV3_9HYPO</name>
<dbReference type="AlphaFoldDB" id="A0A8K0NEV3"/>
<evidence type="ECO:0000256" key="1">
    <source>
        <dbReference type="SAM" id="MobiDB-lite"/>
    </source>
</evidence>
<gene>
    <name evidence="2" type="ORF">E4U42_008021</name>
</gene>
<protein>
    <submittedName>
        <fullName evidence="2">Uncharacterized protein</fullName>
    </submittedName>
</protein>
<feature type="compositionally biased region" description="Gly residues" evidence="1">
    <location>
        <begin position="66"/>
        <end position="77"/>
    </location>
</feature>
<sequence>TMDLLPASRRALLPALSADTANQRGRAALRHGLPLHAGRVAVFDGRGAPVPGPGGDESTRRRGRGNGESGEGPGGWGWRVDARGCGGLSGEGRGDVVGTEAPSRRPRASGRM</sequence>
<dbReference type="EMBL" id="SRPY01000979">
    <property type="protein sequence ID" value="KAG5915488.1"/>
    <property type="molecule type" value="Genomic_DNA"/>
</dbReference>
<accession>A0A8K0NEV3</accession>
<feature type="non-terminal residue" evidence="2">
    <location>
        <position position="1"/>
    </location>
</feature>